<protein>
    <submittedName>
        <fullName evidence="2">DNA-binding transcriptional regulator, XRE-family HTH domain</fullName>
    </submittedName>
</protein>
<accession>A0A1M5PT01</accession>
<proteinExistence type="predicted"/>
<dbReference type="SUPFAM" id="SSF47413">
    <property type="entry name" value="lambda repressor-like DNA-binding domains"/>
    <property type="match status" value="1"/>
</dbReference>
<dbReference type="Pfam" id="PF01381">
    <property type="entry name" value="HTH_3"/>
    <property type="match status" value="1"/>
</dbReference>
<dbReference type="RefSeq" id="WP_073175844.1">
    <property type="nucleotide sequence ID" value="NZ_FQVE01000011.1"/>
</dbReference>
<dbReference type="GO" id="GO:0003677">
    <property type="term" value="F:DNA binding"/>
    <property type="evidence" value="ECO:0007669"/>
    <property type="project" value="UniProtKB-KW"/>
</dbReference>
<gene>
    <name evidence="2" type="ORF">SAMN02787073_0149</name>
</gene>
<dbReference type="InterPro" id="IPR001387">
    <property type="entry name" value="Cro/C1-type_HTH"/>
</dbReference>
<evidence type="ECO:0000313" key="2">
    <source>
        <dbReference type="EMBL" id="SHH04984.1"/>
    </source>
</evidence>
<organism evidence="2 3">
    <name type="scientific">Chryseobacterium vrystaatense</name>
    <dbReference type="NCBI Taxonomy" id="307480"/>
    <lineage>
        <taxon>Bacteria</taxon>
        <taxon>Pseudomonadati</taxon>
        <taxon>Bacteroidota</taxon>
        <taxon>Flavobacteriia</taxon>
        <taxon>Flavobacteriales</taxon>
        <taxon>Weeksellaceae</taxon>
        <taxon>Chryseobacterium group</taxon>
        <taxon>Chryseobacterium</taxon>
    </lineage>
</organism>
<dbReference type="SMART" id="SM00530">
    <property type="entry name" value="HTH_XRE"/>
    <property type="match status" value="1"/>
</dbReference>
<dbReference type="PROSITE" id="PS50943">
    <property type="entry name" value="HTH_CROC1"/>
    <property type="match status" value="1"/>
</dbReference>
<dbReference type="AlphaFoldDB" id="A0A1M5PT01"/>
<dbReference type="CDD" id="cd00093">
    <property type="entry name" value="HTH_XRE"/>
    <property type="match status" value="1"/>
</dbReference>
<keyword evidence="2" id="KW-0238">DNA-binding</keyword>
<dbReference type="EMBL" id="FQVE01000011">
    <property type="protein sequence ID" value="SHH04984.1"/>
    <property type="molecule type" value="Genomic_DNA"/>
</dbReference>
<evidence type="ECO:0000313" key="3">
    <source>
        <dbReference type="Proteomes" id="UP000184108"/>
    </source>
</evidence>
<name>A0A1M5PT01_9FLAO</name>
<sequence>MKEYSNEEIYALGLQIGFIIRVKRLKKKLSQEDLGLLVGSNSTTIGRIERYKNSSNWELLIKVSQALEIDFYSLFKLQSLNDVLFLIKECFDLENKLTKQKEKYYSDLNEAVKNAFEKIKS</sequence>
<dbReference type="Proteomes" id="UP000184108">
    <property type="component" value="Unassembled WGS sequence"/>
</dbReference>
<dbReference type="InterPro" id="IPR010982">
    <property type="entry name" value="Lambda_DNA-bd_dom_sf"/>
</dbReference>
<reference evidence="3" key="1">
    <citation type="submission" date="2016-11" db="EMBL/GenBank/DDBJ databases">
        <authorList>
            <person name="Varghese N."/>
            <person name="Submissions S."/>
        </authorList>
    </citation>
    <scope>NUCLEOTIDE SEQUENCE [LARGE SCALE GENOMIC DNA]</scope>
    <source>
        <strain evidence="3">YR203</strain>
    </source>
</reference>
<evidence type="ECO:0000259" key="1">
    <source>
        <dbReference type="PROSITE" id="PS50943"/>
    </source>
</evidence>
<feature type="domain" description="HTH cro/C1-type" evidence="1">
    <location>
        <begin position="20"/>
        <end position="74"/>
    </location>
</feature>
<dbReference type="Gene3D" id="1.10.260.40">
    <property type="entry name" value="lambda repressor-like DNA-binding domains"/>
    <property type="match status" value="1"/>
</dbReference>